<reference evidence="2 3" key="1">
    <citation type="submission" date="2018-06" db="EMBL/GenBank/DDBJ databases">
        <title>Genomic Encyclopedia of Archaeal and Bacterial Type Strains, Phase II (KMG-II): from individual species to whole genera.</title>
        <authorList>
            <person name="Goeker M."/>
        </authorList>
    </citation>
    <scope>NUCLEOTIDE SEQUENCE [LARGE SCALE GENOMIC DNA]</scope>
    <source>
        <strain evidence="2 3">DSM 24525</strain>
    </source>
</reference>
<keyword evidence="1" id="KW-0732">Signal</keyword>
<dbReference type="AlphaFoldDB" id="A0A2W7K7X3"/>
<protein>
    <submittedName>
        <fullName evidence="2">Uncharacterized protein</fullName>
    </submittedName>
</protein>
<gene>
    <name evidence="2" type="ORF">C8P66_115135</name>
</gene>
<organism evidence="2 3">
    <name type="scientific">Humitalea rosea</name>
    <dbReference type="NCBI Taxonomy" id="990373"/>
    <lineage>
        <taxon>Bacteria</taxon>
        <taxon>Pseudomonadati</taxon>
        <taxon>Pseudomonadota</taxon>
        <taxon>Alphaproteobacteria</taxon>
        <taxon>Acetobacterales</taxon>
        <taxon>Roseomonadaceae</taxon>
        <taxon>Humitalea</taxon>
    </lineage>
</organism>
<keyword evidence="3" id="KW-1185">Reference proteome</keyword>
<dbReference type="EMBL" id="QKYU01000015">
    <property type="protein sequence ID" value="PZW43670.1"/>
    <property type="molecule type" value="Genomic_DNA"/>
</dbReference>
<accession>A0A2W7K7X3</accession>
<sequence length="178" mass="18102">MLRTLLLSLLALAGCAPDPAASYLGGVGDPFRGAALNAPAQFGDLSATRGDPAAGARAIVQIEFLADAFRNDPARGRQTDPIAQMRLDLARDAARRTLGIASFVSPDAVMVALREAARQIDAGSTARAEAALSRPGFDAGGAGTLQRLGSLPRLPEASIAAGAAAAEIRRQDGGVRGG</sequence>
<dbReference type="PROSITE" id="PS51257">
    <property type="entry name" value="PROKAR_LIPOPROTEIN"/>
    <property type="match status" value="1"/>
</dbReference>
<dbReference type="OrthoDB" id="7375778at2"/>
<dbReference type="Proteomes" id="UP000249688">
    <property type="component" value="Unassembled WGS sequence"/>
</dbReference>
<dbReference type="RefSeq" id="WP_111398934.1">
    <property type="nucleotide sequence ID" value="NZ_QKYU01000015.1"/>
</dbReference>
<evidence type="ECO:0000313" key="2">
    <source>
        <dbReference type="EMBL" id="PZW43670.1"/>
    </source>
</evidence>
<comment type="caution">
    <text evidence="2">The sequence shown here is derived from an EMBL/GenBank/DDBJ whole genome shotgun (WGS) entry which is preliminary data.</text>
</comment>
<evidence type="ECO:0000256" key="1">
    <source>
        <dbReference type="SAM" id="SignalP"/>
    </source>
</evidence>
<feature type="signal peptide" evidence="1">
    <location>
        <begin position="1"/>
        <end position="20"/>
    </location>
</feature>
<evidence type="ECO:0000313" key="3">
    <source>
        <dbReference type="Proteomes" id="UP000249688"/>
    </source>
</evidence>
<proteinExistence type="predicted"/>
<feature type="chain" id="PRO_5015888657" evidence="1">
    <location>
        <begin position="21"/>
        <end position="178"/>
    </location>
</feature>
<name>A0A2W7K7X3_9PROT</name>